<evidence type="ECO:0000313" key="1">
    <source>
        <dbReference type="EMBL" id="KAF8564304.1"/>
    </source>
</evidence>
<keyword evidence="2" id="KW-1185">Reference proteome</keyword>
<accession>A0A8T0DBK5</accession>
<dbReference type="EMBL" id="JTDF01009051">
    <property type="protein sequence ID" value="KAF8564304.1"/>
    <property type="molecule type" value="Genomic_DNA"/>
</dbReference>
<name>A0A8T0DBK5_9TREM</name>
<reference evidence="1 2" key="1">
    <citation type="submission" date="2019-07" db="EMBL/GenBank/DDBJ databases">
        <title>Annotation for the trematode Paragonimus westermani.</title>
        <authorList>
            <person name="Choi Y.-J."/>
        </authorList>
    </citation>
    <scope>NUCLEOTIDE SEQUENCE [LARGE SCALE GENOMIC DNA]</scope>
    <source>
        <strain evidence="1">180907_Pwestermani</strain>
    </source>
</reference>
<dbReference type="Proteomes" id="UP000699462">
    <property type="component" value="Unassembled WGS sequence"/>
</dbReference>
<proteinExistence type="predicted"/>
<dbReference type="AlphaFoldDB" id="A0A8T0DBK5"/>
<organism evidence="1 2">
    <name type="scientific">Paragonimus westermani</name>
    <dbReference type="NCBI Taxonomy" id="34504"/>
    <lineage>
        <taxon>Eukaryota</taxon>
        <taxon>Metazoa</taxon>
        <taxon>Spiralia</taxon>
        <taxon>Lophotrochozoa</taxon>
        <taxon>Platyhelminthes</taxon>
        <taxon>Trematoda</taxon>
        <taxon>Digenea</taxon>
        <taxon>Plagiorchiida</taxon>
        <taxon>Troglotremata</taxon>
        <taxon>Troglotrematidae</taxon>
        <taxon>Paragonimus</taxon>
    </lineage>
</organism>
<protein>
    <submittedName>
        <fullName evidence="1">Uncharacterized protein</fullName>
    </submittedName>
</protein>
<sequence>MCSNNTHCCGTSYNRTGYSNTNACSPCCSGSSHGCCPRTECCTRVIHCQKKVCCVPVKCCVTKCRYYNCCC</sequence>
<gene>
    <name evidence="1" type="ORF">P879_01453</name>
</gene>
<comment type="caution">
    <text evidence="1">The sequence shown here is derived from an EMBL/GenBank/DDBJ whole genome shotgun (WGS) entry which is preliminary data.</text>
</comment>
<evidence type="ECO:0000313" key="2">
    <source>
        <dbReference type="Proteomes" id="UP000699462"/>
    </source>
</evidence>